<proteinExistence type="predicted"/>
<dbReference type="PANTHER" id="PTHR19282">
    <property type="entry name" value="TETRASPANIN"/>
    <property type="match status" value="1"/>
</dbReference>
<evidence type="ECO:0000256" key="5">
    <source>
        <dbReference type="SAM" id="Phobius"/>
    </source>
</evidence>
<feature type="transmembrane region" description="Helical" evidence="5">
    <location>
        <begin position="27"/>
        <end position="50"/>
    </location>
</feature>
<keyword evidence="2 5" id="KW-0812">Transmembrane</keyword>
<dbReference type="Proteomes" id="UP001458880">
    <property type="component" value="Unassembled WGS sequence"/>
</dbReference>
<evidence type="ECO:0000256" key="4">
    <source>
        <dbReference type="ARBA" id="ARBA00023136"/>
    </source>
</evidence>
<keyword evidence="4 5" id="KW-0472">Membrane</keyword>
<dbReference type="AlphaFoldDB" id="A0AAW1JEL3"/>
<keyword evidence="7" id="KW-1185">Reference proteome</keyword>
<dbReference type="SUPFAM" id="SSF48652">
    <property type="entry name" value="Tetraspanin"/>
    <property type="match status" value="1"/>
</dbReference>
<dbReference type="InterPro" id="IPR008952">
    <property type="entry name" value="Tetraspanin_EC2_sf"/>
</dbReference>
<dbReference type="EMBL" id="JASPKY010000410">
    <property type="protein sequence ID" value="KAK9701652.1"/>
    <property type="molecule type" value="Genomic_DNA"/>
</dbReference>
<dbReference type="GO" id="GO:0005886">
    <property type="term" value="C:plasma membrane"/>
    <property type="evidence" value="ECO:0007669"/>
    <property type="project" value="TreeGrafter"/>
</dbReference>
<comment type="subcellular location">
    <subcellularLocation>
        <location evidence="1">Membrane</location>
        <topology evidence="1">Multi-pass membrane protein</topology>
    </subcellularLocation>
</comment>
<evidence type="ECO:0000256" key="2">
    <source>
        <dbReference type="ARBA" id="ARBA00022692"/>
    </source>
</evidence>
<gene>
    <name evidence="6" type="ORF">QE152_g30444</name>
</gene>
<dbReference type="PANTHER" id="PTHR19282:SF549">
    <property type="entry name" value="TETRASPANIN"/>
    <property type="match status" value="1"/>
</dbReference>
<name>A0AAW1JEL3_POPJA</name>
<sequence>MALVAFIQPFISSSTDTKLVERPSAKVFHVGPIAFSIVVLAIVGFGWFAFAMKSRLLFIIYTVILLFIGVVVLIVSLVCFAARKRLMEDGRDVLTAELKRSYAEYTDNEKRQKEIDDFQKVYKCCGPDQPANITETTYLPSCCATLDKGQCLKPYKQTCVDAILNHAQSVVTTVGVVAFLLAFLILATAGATIMMIVTSG</sequence>
<feature type="transmembrane region" description="Helical" evidence="5">
    <location>
        <begin position="174"/>
        <end position="197"/>
    </location>
</feature>
<evidence type="ECO:0000256" key="3">
    <source>
        <dbReference type="ARBA" id="ARBA00022989"/>
    </source>
</evidence>
<evidence type="ECO:0000313" key="7">
    <source>
        <dbReference type="Proteomes" id="UP001458880"/>
    </source>
</evidence>
<reference evidence="6 7" key="1">
    <citation type="journal article" date="2024" name="BMC Genomics">
        <title>De novo assembly and annotation of Popillia japonica's genome with initial clues to its potential as an invasive pest.</title>
        <authorList>
            <person name="Cucini C."/>
            <person name="Boschi S."/>
            <person name="Funari R."/>
            <person name="Cardaioli E."/>
            <person name="Iannotti N."/>
            <person name="Marturano G."/>
            <person name="Paoli F."/>
            <person name="Bruttini M."/>
            <person name="Carapelli A."/>
            <person name="Frati F."/>
            <person name="Nardi F."/>
        </authorList>
    </citation>
    <scope>NUCLEOTIDE SEQUENCE [LARGE SCALE GENOMIC DNA]</scope>
    <source>
        <strain evidence="6">DMR45628</strain>
    </source>
</reference>
<evidence type="ECO:0000313" key="6">
    <source>
        <dbReference type="EMBL" id="KAK9701652.1"/>
    </source>
</evidence>
<dbReference type="Gene3D" id="1.10.1450.10">
    <property type="entry name" value="Tetraspanin"/>
    <property type="match status" value="1"/>
</dbReference>
<organism evidence="6 7">
    <name type="scientific">Popillia japonica</name>
    <name type="common">Japanese beetle</name>
    <dbReference type="NCBI Taxonomy" id="7064"/>
    <lineage>
        <taxon>Eukaryota</taxon>
        <taxon>Metazoa</taxon>
        <taxon>Ecdysozoa</taxon>
        <taxon>Arthropoda</taxon>
        <taxon>Hexapoda</taxon>
        <taxon>Insecta</taxon>
        <taxon>Pterygota</taxon>
        <taxon>Neoptera</taxon>
        <taxon>Endopterygota</taxon>
        <taxon>Coleoptera</taxon>
        <taxon>Polyphaga</taxon>
        <taxon>Scarabaeiformia</taxon>
        <taxon>Scarabaeidae</taxon>
        <taxon>Rutelinae</taxon>
        <taxon>Popillia</taxon>
    </lineage>
</organism>
<accession>A0AAW1JEL3</accession>
<dbReference type="InterPro" id="IPR018499">
    <property type="entry name" value="Tetraspanin/Peripherin"/>
</dbReference>
<dbReference type="Pfam" id="PF00335">
    <property type="entry name" value="Tetraspanin"/>
    <property type="match status" value="1"/>
</dbReference>
<keyword evidence="3 5" id="KW-1133">Transmembrane helix</keyword>
<protein>
    <submittedName>
        <fullName evidence="6">Tetraspanin family</fullName>
    </submittedName>
</protein>
<comment type="caution">
    <text evidence="6">The sequence shown here is derived from an EMBL/GenBank/DDBJ whole genome shotgun (WGS) entry which is preliminary data.</text>
</comment>
<evidence type="ECO:0000256" key="1">
    <source>
        <dbReference type="ARBA" id="ARBA00004141"/>
    </source>
</evidence>
<feature type="transmembrane region" description="Helical" evidence="5">
    <location>
        <begin position="56"/>
        <end position="82"/>
    </location>
</feature>